<name>A0ABR7L4W0_9PSEU</name>
<dbReference type="Proteomes" id="UP000734823">
    <property type="component" value="Unassembled WGS sequence"/>
</dbReference>
<dbReference type="EMBL" id="JABVED010000005">
    <property type="protein sequence ID" value="MBC6447612.1"/>
    <property type="molecule type" value="Genomic_DNA"/>
</dbReference>
<comment type="caution">
    <text evidence="3">The sequence shown here is derived from an EMBL/GenBank/DDBJ whole genome shotgun (WGS) entry which is preliminary data.</text>
</comment>
<evidence type="ECO:0000313" key="3">
    <source>
        <dbReference type="EMBL" id="MBC6447612.1"/>
    </source>
</evidence>
<gene>
    <name evidence="3" type="ORF">GPZ80_10560</name>
</gene>
<dbReference type="PANTHER" id="PTHR43022">
    <property type="entry name" value="PROTEIN SMF"/>
    <property type="match status" value="1"/>
</dbReference>
<organism evidence="3 4">
    <name type="scientific">Actinokineospora xionganensis</name>
    <dbReference type="NCBI Taxonomy" id="2684470"/>
    <lineage>
        <taxon>Bacteria</taxon>
        <taxon>Bacillati</taxon>
        <taxon>Actinomycetota</taxon>
        <taxon>Actinomycetes</taxon>
        <taxon>Pseudonocardiales</taxon>
        <taxon>Pseudonocardiaceae</taxon>
        <taxon>Actinokineospora</taxon>
    </lineage>
</organism>
<dbReference type="SUPFAM" id="SSF102405">
    <property type="entry name" value="MCP/YpsA-like"/>
    <property type="match status" value="1"/>
</dbReference>
<reference evidence="3 4" key="1">
    <citation type="submission" date="2020-06" db="EMBL/GenBank/DDBJ databases">
        <title>Actinokineospora xiongansis sp. nov., isolated from soil of Baiyangdian.</title>
        <authorList>
            <person name="Zhang X."/>
        </authorList>
    </citation>
    <scope>NUCLEOTIDE SEQUENCE [LARGE SCALE GENOMIC DNA]</scope>
    <source>
        <strain evidence="3 4">HBU206404</strain>
    </source>
</reference>
<dbReference type="Gene3D" id="3.40.50.450">
    <property type="match status" value="1"/>
</dbReference>
<evidence type="ECO:0000313" key="4">
    <source>
        <dbReference type="Proteomes" id="UP000734823"/>
    </source>
</evidence>
<dbReference type="PANTHER" id="PTHR43022:SF1">
    <property type="entry name" value="PROTEIN SMF"/>
    <property type="match status" value="1"/>
</dbReference>
<sequence>MGTSDHPDVIERELWLALLAPRACGGARSAVKVLLQSGRHQLMALIDQLDESERVEAESSARRLREDGVRVLLCDDPSYPGRLRCFPGAPPTLFYRGPLELLNAVAVGVCGARDASARGLGAAHACGEDAARSGVTVVSGYARGVDTQSHLAALNAGGATIAVLAEGIDHFRLKQDYRTVSGDVGQRMLVISQFPPSQRWTAGAAMSRNHVIVGLGRALVVVEARGSGGTLKAGELALRTKRPTLVLGLTDDVPIGNQRLLAAGARQIMNREQLLDQLQQLHVEQTPELPLG</sequence>
<evidence type="ECO:0000256" key="1">
    <source>
        <dbReference type="ARBA" id="ARBA00006525"/>
    </source>
</evidence>
<dbReference type="InterPro" id="IPR003488">
    <property type="entry name" value="DprA"/>
</dbReference>
<dbReference type="Pfam" id="PF02481">
    <property type="entry name" value="DNA_processg_A"/>
    <property type="match status" value="1"/>
</dbReference>
<dbReference type="RefSeq" id="WP_187220138.1">
    <property type="nucleotide sequence ID" value="NZ_JABVED010000005.1"/>
</dbReference>
<dbReference type="InterPro" id="IPR057666">
    <property type="entry name" value="DrpA_SLOG"/>
</dbReference>
<evidence type="ECO:0000259" key="2">
    <source>
        <dbReference type="Pfam" id="PF02481"/>
    </source>
</evidence>
<proteinExistence type="inferred from homology"/>
<protein>
    <submittedName>
        <fullName evidence="3">DNA-processing protein DprA</fullName>
    </submittedName>
</protein>
<keyword evidence="4" id="KW-1185">Reference proteome</keyword>
<accession>A0ABR7L4W0</accession>
<comment type="similarity">
    <text evidence="1">Belongs to the DprA/Smf family.</text>
</comment>
<feature type="domain" description="Smf/DprA SLOG" evidence="2">
    <location>
        <begin position="71"/>
        <end position="278"/>
    </location>
</feature>